<dbReference type="VEuPathDB" id="TriTrypDB:TcIL3000_8_6680"/>
<reference evidence="3" key="1">
    <citation type="journal article" date="2012" name="Proc. Natl. Acad. Sci. U.S.A.">
        <title>Antigenic diversity is generated by distinct evolutionary mechanisms in African trypanosome species.</title>
        <authorList>
            <person name="Jackson A.P."/>
            <person name="Berry A."/>
            <person name="Aslett M."/>
            <person name="Allison H.C."/>
            <person name="Burton P."/>
            <person name="Vavrova-Anderson J."/>
            <person name="Brown R."/>
            <person name="Browne H."/>
            <person name="Corton N."/>
            <person name="Hauser H."/>
            <person name="Gamble J."/>
            <person name="Gilderthorp R."/>
            <person name="Marcello L."/>
            <person name="McQuillan J."/>
            <person name="Otto T.D."/>
            <person name="Quail M.A."/>
            <person name="Sanders M.J."/>
            <person name="van Tonder A."/>
            <person name="Ginger M.L."/>
            <person name="Field M.C."/>
            <person name="Barry J.D."/>
            <person name="Hertz-Fowler C."/>
            <person name="Berriman M."/>
        </authorList>
    </citation>
    <scope>NUCLEOTIDE SEQUENCE</scope>
    <source>
        <strain evidence="3">IL3000</strain>
    </source>
</reference>
<organism evidence="3">
    <name type="scientific">Trypanosoma congolense (strain IL3000)</name>
    <dbReference type="NCBI Taxonomy" id="1068625"/>
    <lineage>
        <taxon>Eukaryota</taxon>
        <taxon>Discoba</taxon>
        <taxon>Euglenozoa</taxon>
        <taxon>Kinetoplastea</taxon>
        <taxon>Metakinetoplastina</taxon>
        <taxon>Trypanosomatida</taxon>
        <taxon>Trypanosomatidae</taxon>
        <taxon>Trypanosoma</taxon>
        <taxon>Nannomonas</taxon>
    </lineage>
</organism>
<protein>
    <submittedName>
        <fullName evidence="3">Uncharacterized protein TCIL3000_8_6680</fullName>
    </submittedName>
</protein>
<accession>G0USS8</accession>
<dbReference type="EMBL" id="HE575321">
    <property type="protein sequence ID" value="CCC92441.1"/>
    <property type="molecule type" value="Genomic_DNA"/>
</dbReference>
<feature type="compositionally biased region" description="Polar residues" evidence="2">
    <location>
        <begin position="11"/>
        <end position="25"/>
    </location>
</feature>
<evidence type="ECO:0000256" key="1">
    <source>
        <dbReference type="SAM" id="Coils"/>
    </source>
</evidence>
<keyword evidence="1" id="KW-0175">Coiled coil</keyword>
<feature type="compositionally biased region" description="Pro residues" evidence="2">
    <location>
        <begin position="1"/>
        <end position="10"/>
    </location>
</feature>
<gene>
    <name evidence="3" type="ORF">TCIL3000_8_6680</name>
</gene>
<sequence length="265" mass="28765">MATCEGPPPTTSTFSTAESMEQPPQQHGLPQLTATTFPDGSSFSATQLSDNTCVAPGKLRRSASQTRTHTLTSAATNVCGDNSPAHTEVYSMIDSGTTETRCNASSRHSVKSHISSEATEVNWAKAALLSLTVRLDRVRPLGHVRGAFTRQLQGILPEIGHSAGGVDTPTGEPSNSDALRLALETRRRLAERVDEYKRRREEMKKRRKLDCTSCFSRSILPPVVIPKPTIISDELLPIADWLIEGTKKQTQLKPSVTASIVGESM</sequence>
<feature type="region of interest" description="Disordered" evidence="2">
    <location>
        <begin position="1"/>
        <end position="30"/>
    </location>
</feature>
<dbReference type="AlphaFoldDB" id="G0USS8"/>
<feature type="coiled-coil region" evidence="1">
    <location>
        <begin position="179"/>
        <end position="206"/>
    </location>
</feature>
<evidence type="ECO:0000256" key="2">
    <source>
        <dbReference type="SAM" id="MobiDB-lite"/>
    </source>
</evidence>
<evidence type="ECO:0000313" key="3">
    <source>
        <dbReference type="EMBL" id="CCC92441.1"/>
    </source>
</evidence>
<name>G0USS8_TRYCI</name>
<proteinExistence type="predicted"/>